<reference evidence="4 5" key="1">
    <citation type="submission" date="2020-02" db="EMBL/GenBank/DDBJ databases">
        <authorList>
            <person name="Ma Q."/>
            <person name="Huang Y."/>
            <person name="Song X."/>
            <person name="Pei D."/>
        </authorList>
    </citation>
    <scope>NUCLEOTIDE SEQUENCE [LARGE SCALE GENOMIC DNA]</scope>
    <source>
        <strain evidence="4">Sxm20200214</strain>
        <tissue evidence="4">Leaf</tissue>
    </source>
</reference>
<dbReference type="PANTHER" id="PTHR46236:SF7">
    <property type="entry name" value="PROTEIN RESTRICTED TEV MOVEMENT 3"/>
    <property type="match status" value="1"/>
</dbReference>
<dbReference type="SUPFAM" id="SSF49599">
    <property type="entry name" value="TRAF domain-like"/>
    <property type="match status" value="1"/>
</dbReference>
<evidence type="ECO:0000313" key="5">
    <source>
        <dbReference type="Proteomes" id="UP000886595"/>
    </source>
</evidence>
<feature type="domain" description="MATH" evidence="3">
    <location>
        <begin position="1"/>
        <end position="26"/>
    </location>
</feature>
<organism evidence="4 5">
    <name type="scientific">Brassica carinata</name>
    <name type="common">Ethiopian mustard</name>
    <name type="synonym">Abyssinian cabbage</name>
    <dbReference type="NCBI Taxonomy" id="52824"/>
    <lineage>
        <taxon>Eukaryota</taxon>
        <taxon>Viridiplantae</taxon>
        <taxon>Streptophyta</taxon>
        <taxon>Embryophyta</taxon>
        <taxon>Tracheophyta</taxon>
        <taxon>Spermatophyta</taxon>
        <taxon>Magnoliopsida</taxon>
        <taxon>eudicotyledons</taxon>
        <taxon>Gunneridae</taxon>
        <taxon>Pentapetalae</taxon>
        <taxon>rosids</taxon>
        <taxon>malvids</taxon>
        <taxon>Brassicales</taxon>
        <taxon>Brassicaceae</taxon>
        <taxon>Brassiceae</taxon>
        <taxon>Brassica</taxon>
    </lineage>
</organism>
<dbReference type="InterPro" id="IPR002083">
    <property type="entry name" value="MATH/TRAF_dom"/>
</dbReference>
<feature type="coiled-coil region" evidence="2">
    <location>
        <begin position="271"/>
        <end position="312"/>
    </location>
</feature>
<dbReference type="CDD" id="cd00121">
    <property type="entry name" value="MATH"/>
    <property type="match status" value="1"/>
</dbReference>
<dbReference type="Gene3D" id="2.60.210.10">
    <property type="entry name" value="Apoptosis, Tumor Necrosis Factor Receptor Associated Protein 2, Chain A"/>
    <property type="match status" value="1"/>
</dbReference>
<keyword evidence="5" id="KW-1185">Reference proteome</keyword>
<dbReference type="EMBL" id="JAAMPC010000016">
    <property type="protein sequence ID" value="KAG2252240.1"/>
    <property type="molecule type" value="Genomic_DNA"/>
</dbReference>
<proteinExistence type="predicted"/>
<dbReference type="PROSITE" id="PS50144">
    <property type="entry name" value="MATH"/>
    <property type="match status" value="2"/>
</dbReference>
<dbReference type="OrthoDB" id="289038at2759"/>
<dbReference type="Proteomes" id="UP000886595">
    <property type="component" value="Unassembled WGS sequence"/>
</dbReference>
<evidence type="ECO:0000313" key="4">
    <source>
        <dbReference type="EMBL" id="KAG2252240.1"/>
    </source>
</evidence>
<feature type="domain" description="MATH" evidence="3">
    <location>
        <begin position="118"/>
        <end position="172"/>
    </location>
</feature>
<gene>
    <name evidence="4" type="ORF">Bca52824_082376</name>
</gene>
<dbReference type="AlphaFoldDB" id="A0A8X7TRV0"/>
<evidence type="ECO:0000256" key="1">
    <source>
        <dbReference type="ARBA" id="ARBA00023054"/>
    </source>
</evidence>
<sequence>MIPLAKIHDKNEGFLVNDQLMIVAEVDVLQVVVTSEKSEETNPLSQVESVSSVQDSVVEFRARNQHLKTACTNVLLSLTQTLCLTPQELSVGDLVEAEKALAYTKDTGLEVEWLVKKLNEVKEKKEAQSEGQNWFEEKAKGWGFPSMLSLDEINAKDSGFLVNGELKIVVEIELLEIIGKVEVNGFHLLSSQVESVSRMFEKHPETASEVHLKNPNLRTGYMSLLLSLIDTLCQSPHKLPKDDLDEAHYALESLTDAGFKLDWLEKKISQVSEMKEKEKDGESRRQDIEKELKDLKQKCSDVEAQLEKEKSEALAAKAPFSFDDIIQ</sequence>
<accession>A0A8X7TRV0</accession>
<dbReference type="InterPro" id="IPR050804">
    <property type="entry name" value="MCC"/>
</dbReference>
<evidence type="ECO:0000259" key="3">
    <source>
        <dbReference type="PROSITE" id="PS50144"/>
    </source>
</evidence>
<name>A0A8X7TRV0_BRACI</name>
<comment type="caution">
    <text evidence="4">The sequence shown here is derived from an EMBL/GenBank/DDBJ whole genome shotgun (WGS) entry which is preliminary data.</text>
</comment>
<dbReference type="InterPro" id="IPR008974">
    <property type="entry name" value="TRAF-like"/>
</dbReference>
<dbReference type="PANTHER" id="PTHR46236">
    <property type="entry name" value="TRAF-LIKE SUPERFAMILY PROTEIN"/>
    <property type="match status" value="1"/>
</dbReference>
<evidence type="ECO:0000256" key="2">
    <source>
        <dbReference type="SAM" id="Coils"/>
    </source>
</evidence>
<keyword evidence="1 2" id="KW-0175">Coiled coil</keyword>
<protein>
    <recommendedName>
        <fullName evidence="3">MATH domain-containing protein</fullName>
    </recommendedName>
</protein>